<comment type="cofactor">
    <cofactor evidence="4">
        <name>Mg(2+)</name>
        <dbReference type="ChEBI" id="CHEBI:18420"/>
    </cofactor>
</comment>
<dbReference type="GeneID" id="66580734"/>
<keyword evidence="4" id="KW-0690">Ribosome biogenesis</keyword>
<evidence type="ECO:0000313" key="8">
    <source>
        <dbReference type="Proteomes" id="UP000265489"/>
    </source>
</evidence>
<keyword evidence="4" id="KW-0460">Magnesium</keyword>
<evidence type="ECO:0000256" key="3">
    <source>
        <dbReference type="ARBA" id="ARBA00022801"/>
    </source>
</evidence>
<evidence type="ECO:0000313" key="9">
    <source>
        <dbReference type="Proteomes" id="UP000284651"/>
    </source>
</evidence>
<comment type="subcellular location">
    <subcellularLocation>
        <location evidence="4">Cytoplasm</location>
    </subcellularLocation>
</comment>
<comment type="function">
    <text evidence="4">Involved in correct processing of both the 5' and 3' ends of 23S rRNA precursor. Processes 30S rRNA precursor transcript even in absence of ribonuclease 3 (Rnc); Rnc processes 30S rRNA into smaller rRNA precursors.</text>
</comment>
<dbReference type="Pfam" id="PF00636">
    <property type="entry name" value="Ribonuclease_3"/>
    <property type="match status" value="1"/>
</dbReference>
<dbReference type="EMBL" id="QSAT01000009">
    <property type="protein sequence ID" value="RGW75743.1"/>
    <property type="molecule type" value="Genomic_DNA"/>
</dbReference>
<dbReference type="PANTHER" id="PTHR34276">
    <property type="entry name" value="MINI-RIBONUCLEASE 3"/>
    <property type="match status" value="1"/>
</dbReference>
<dbReference type="EMBL" id="QRYQ01000039">
    <property type="protein sequence ID" value="RGU88861.1"/>
    <property type="molecule type" value="Genomic_DNA"/>
</dbReference>
<gene>
    <name evidence="4" type="primary">mrnC</name>
    <name evidence="7" type="ORF">DWV56_04155</name>
    <name evidence="6" type="ORF">DWW32_12525</name>
</gene>
<reference evidence="8 9" key="1">
    <citation type="submission" date="2018-08" db="EMBL/GenBank/DDBJ databases">
        <title>A genome reference for cultivated species of the human gut microbiota.</title>
        <authorList>
            <person name="Zou Y."/>
            <person name="Xue W."/>
            <person name="Luo G."/>
        </authorList>
    </citation>
    <scope>NUCLEOTIDE SEQUENCE [LARGE SCALE GENOMIC DNA]</scope>
    <source>
        <strain evidence="7 9">AF10-31</strain>
        <strain evidence="6 8">AF15-20</strain>
    </source>
</reference>
<dbReference type="PANTHER" id="PTHR34276:SF1">
    <property type="entry name" value="MINI-RIBONUCLEASE 3"/>
    <property type="match status" value="1"/>
</dbReference>
<evidence type="ECO:0000256" key="2">
    <source>
        <dbReference type="ARBA" id="ARBA00022759"/>
    </source>
</evidence>
<dbReference type="GO" id="GO:0006364">
    <property type="term" value="P:rRNA processing"/>
    <property type="evidence" value="ECO:0007669"/>
    <property type="project" value="UniProtKB-UniRule"/>
</dbReference>
<dbReference type="GO" id="GO:0004525">
    <property type="term" value="F:ribonuclease III activity"/>
    <property type="evidence" value="ECO:0007669"/>
    <property type="project" value="InterPro"/>
</dbReference>
<evidence type="ECO:0000259" key="5">
    <source>
        <dbReference type="Pfam" id="PF00636"/>
    </source>
</evidence>
<name>A0A395W3G2_9FIRM</name>
<dbReference type="Gene3D" id="1.10.1520.10">
    <property type="entry name" value="Ribonuclease III domain"/>
    <property type="match status" value="1"/>
</dbReference>
<evidence type="ECO:0000313" key="7">
    <source>
        <dbReference type="EMBL" id="RGW75743.1"/>
    </source>
</evidence>
<keyword evidence="4" id="KW-0699">rRNA-binding</keyword>
<keyword evidence="4" id="KW-0963">Cytoplasm</keyword>
<keyword evidence="3 4" id="KW-0378">Hydrolase</keyword>
<comment type="caution">
    <text evidence="6">The sequence shown here is derived from an EMBL/GenBank/DDBJ whole genome shotgun (WGS) entry which is preliminary data.</text>
</comment>
<keyword evidence="4" id="KW-0698">rRNA processing</keyword>
<dbReference type="HAMAP" id="MF_01468">
    <property type="entry name" value="RNase_Mini_III"/>
    <property type="match status" value="1"/>
</dbReference>
<proteinExistence type="inferred from homology"/>
<protein>
    <recommendedName>
        <fullName evidence="4">Mini-ribonuclease 3</fullName>
        <shortName evidence="4">Mini-3</shortName>
        <shortName evidence="4">Mini-RNase 3</shortName>
        <ecNumber evidence="4">3.1.26.-</ecNumber>
    </recommendedName>
    <alternativeName>
        <fullName evidence="4">Mini-RNase III</fullName>
        <shortName evidence="4">Mini-III</shortName>
    </alternativeName>
</protein>
<keyword evidence="4" id="KW-0694">RNA-binding</keyword>
<evidence type="ECO:0000313" key="6">
    <source>
        <dbReference type="EMBL" id="RGU88861.1"/>
    </source>
</evidence>
<accession>A0A395W3G2</accession>
<evidence type="ECO:0000256" key="1">
    <source>
        <dbReference type="ARBA" id="ARBA00022722"/>
    </source>
</evidence>
<keyword evidence="2 4" id="KW-0255">Endonuclease</keyword>
<organism evidence="6 8">
    <name type="scientific">Holdemanella biformis</name>
    <dbReference type="NCBI Taxonomy" id="1735"/>
    <lineage>
        <taxon>Bacteria</taxon>
        <taxon>Bacillati</taxon>
        <taxon>Bacillota</taxon>
        <taxon>Erysipelotrichia</taxon>
        <taxon>Erysipelotrichales</taxon>
        <taxon>Erysipelotrichaceae</taxon>
        <taxon>Holdemanella</taxon>
    </lineage>
</organism>
<dbReference type="EC" id="3.1.26.-" evidence="4"/>
<dbReference type="Proteomes" id="UP000265489">
    <property type="component" value="Unassembled WGS sequence"/>
</dbReference>
<dbReference type="AlphaFoldDB" id="A0A395W3G2"/>
<sequence>MEIVTENATSLAWIGDAVMSLAVREHLLSLGFRKAHILQKKNAVICSAKGQAIMLNKMMEEDFFTEDEKTILARGRNATIHSKAKNATHKTYLEATALESMLGYLYLYGHQERLKVCLDKIIEIGDSL</sequence>
<dbReference type="RefSeq" id="WP_118325969.1">
    <property type="nucleotide sequence ID" value="NZ_CATXNH010000035.1"/>
</dbReference>
<feature type="domain" description="RNase III" evidence="5">
    <location>
        <begin position="10"/>
        <end position="108"/>
    </location>
</feature>
<dbReference type="InterPro" id="IPR000999">
    <property type="entry name" value="RNase_III_dom"/>
</dbReference>
<dbReference type="InterPro" id="IPR036389">
    <property type="entry name" value="RNase_III_sf"/>
</dbReference>
<dbReference type="SUPFAM" id="SSF69065">
    <property type="entry name" value="RNase III domain-like"/>
    <property type="match status" value="1"/>
</dbReference>
<feature type="active site" evidence="4">
    <location>
        <position position="16"/>
    </location>
</feature>
<keyword evidence="1 4" id="KW-0540">Nuclease</keyword>
<dbReference type="PIRSF" id="PIRSF005520">
    <property type="entry name" value="UCP005520"/>
    <property type="match status" value="1"/>
</dbReference>
<comment type="similarity">
    <text evidence="4">Belongs to the MrnC RNase family.</text>
</comment>
<dbReference type="GO" id="GO:0005737">
    <property type="term" value="C:cytoplasm"/>
    <property type="evidence" value="ECO:0007669"/>
    <property type="project" value="UniProtKB-SubCell"/>
</dbReference>
<evidence type="ECO:0000256" key="4">
    <source>
        <dbReference type="HAMAP-Rule" id="MF_01468"/>
    </source>
</evidence>
<dbReference type="Proteomes" id="UP000284651">
    <property type="component" value="Unassembled WGS sequence"/>
</dbReference>
<dbReference type="GO" id="GO:0019843">
    <property type="term" value="F:rRNA binding"/>
    <property type="evidence" value="ECO:0007669"/>
    <property type="project" value="UniProtKB-UniRule"/>
</dbReference>
<comment type="subunit">
    <text evidence="4">Homodimer.</text>
</comment>
<dbReference type="InterPro" id="IPR008226">
    <property type="entry name" value="Mini3_fam"/>
</dbReference>